<proteinExistence type="inferred from homology"/>
<evidence type="ECO:0000256" key="8">
    <source>
        <dbReference type="HAMAP-Rule" id="MF_00265"/>
    </source>
</evidence>
<keyword evidence="6 8" id="KW-0460">Magnesium</keyword>
<sequence>MYLLDTNTCIHFMNGTSQAVKYHFQQCSPSEIAVCSVVKAELLFGARHSQRVEANLQKLKLFFAPLQSLLFDDRCAEEYAQIRADLARQGKLIGPNDMLIAAIARAHDAVLVTNNTHEFERVANLRLTDWQD</sequence>
<dbReference type="InterPro" id="IPR022907">
    <property type="entry name" value="VapC_family"/>
</dbReference>
<comment type="function">
    <text evidence="8">Toxic component of a toxin-antitoxin (TA) system. An RNase.</text>
</comment>
<keyword evidence="2 8" id="KW-1277">Toxin-antitoxin system</keyword>
<evidence type="ECO:0000256" key="2">
    <source>
        <dbReference type="ARBA" id="ARBA00022649"/>
    </source>
</evidence>
<comment type="cofactor">
    <cofactor evidence="1 8">
        <name>Mg(2+)</name>
        <dbReference type="ChEBI" id="CHEBI:18420"/>
    </cofactor>
</comment>
<dbReference type="InterPro" id="IPR029060">
    <property type="entry name" value="PIN-like_dom_sf"/>
</dbReference>
<comment type="similarity">
    <text evidence="7 8">Belongs to the PINc/VapC protein family.</text>
</comment>
<dbReference type="GO" id="GO:0004540">
    <property type="term" value="F:RNA nuclease activity"/>
    <property type="evidence" value="ECO:0007669"/>
    <property type="project" value="InterPro"/>
</dbReference>
<dbReference type="RefSeq" id="WP_093066422.1">
    <property type="nucleotide sequence ID" value="NZ_FNQP01000005.1"/>
</dbReference>
<evidence type="ECO:0000256" key="4">
    <source>
        <dbReference type="ARBA" id="ARBA00022723"/>
    </source>
</evidence>
<dbReference type="CDD" id="cd09881">
    <property type="entry name" value="PIN_VapC4-5_FitB-like"/>
    <property type="match status" value="1"/>
</dbReference>
<dbReference type="GO" id="GO:0016787">
    <property type="term" value="F:hydrolase activity"/>
    <property type="evidence" value="ECO:0007669"/>
    <property type="project" value="UniProtKB-KW"/>
</dbReference>
<reference evidence="10 11" key="1">
    <citation type="submission" date="2016-10" db="EMBL/GenBank/DDBJ databases">
        <authorList>
            <person name="de Groot N.N."/>
        </authorList>
    </citation>
    <scope>NUCLEOTIDE SEQUENCE [LARGE SCALE GENOMIC DNA]</scope>
    <source>
        <strain evidence="10 11">DSM 21228</strain>
    </source>
</reference>
<keyword evidence="5 8" id="KW-0378">Hydrolase</keyword>
<dbReference type="PANTHER" id="PTHR33653">
    <property type="entry name" value="RIBONUCLEASE VAPC2"/>
    <property type="match status" value="1"/>
</dbReference>
<dbReference type="InterPro" id="IPR002716">
    <property type="entry name" value="PIN_dom"/>
</dbReference>
<evidence type="ECO:0000259" key="9">
    <source>
        <dbReference type="Pfam" id="PF01850"/>
    </source>
</evidence>
<evidence type="ECO:0000256" key="6">
    <source>
        <dbReference type="ARBA" id="ARBA00022842"/>
    </source>
</evidence>
<keyword evidence="3 8" id="KW-0540">Nuclease</keyword>
<dbReference type="GO" id="GO:0004519">
    <property type="term" value="F:endonuclease activity"/>
    <property type="evidence" value="ECO:0007669"/>
    <property type="project" value="UniProtKB-KW"/>
</dbReference>
<gene>
    <name evidence="8" type="primary">vapC</name>
    <name evidence="10" type="ORF">SAMN05660964_01216</name>
</gene>
<evidence type="ECO:0000313" key="10">
    <source>
        <dbReference type="EMBL" id="SEA24367.1"/>
    </source>
</evidence>
<dbReference type="STRING" id="525918.SAMN05660964_01216"/>
<evidence type="ECO:0000256" key="3">
    <source>
        <dbReference type="ARBA" id="ARBA00022722"/>
    </source>
</evidence>
<dbReference type="GO" id="GO:0000287">
    <property type="term" value="F:magnesium ion binding"/>
    <property type="evidence" value="ECO:0007669"/>
    <property type="project" value="UniProtKB-UniRule"/>
</dbReference>
<accession>A0A1H3ZL53</accession>
<dbReference type="GO" id="GO:0090729">
    <property type="term" value="F:toxin activity"/>
    <property type="evidence" value="ECO:0007669"/>
    <property type="project" value="UniProtKB-KW"/>
</dbReference>
<dbReference type="AlphaFoldDB" id="A0A1H3ZL53"/>
<dbReference type="HAMAP" id="MF_00265">
    <property type="entry name" value="VapC_Nob1"/>
    <property type="match status" value="1"/>
</dbReference>
<keyword evidence="10" id="KW-0255">Endonuclease</keyword>
<dbReference type="Proteomes" id="UP000199397">
    <property type="component" value="Unassembled WGS sequence"/>
</dbReference>
<feature type="domain" description="PIN" evidence="9">
    <location>
        <begin position="2"/>
        <end position="124"/>
    </location>
</feature>
<dbReference type="SUPFAM" id="SSF88723">
    <property type="entry name" value="PIN domain-like"/>
    <property type="match status" value="1"/>
</dbReference>
<dbReference type="EMBL" id="FNQP01000005">
    <property type="protein sequence ID" value="SEA24367.1"/>
    <property type="molecule type" value="Genomic_DNA"/>
</dbReference>
<dbReference type="InterPro" id="IPR050556">
    <property type="entry name" value="Type_II_TA_system_RNase"/>
</dbReference>
<feature type="binding site" evidence="8">
    <location>
        <position position="5"/>
    </location>
    <ligand>
        <name>Mg(2+)</name>
        <dbReference type="ChEBI" id="CHEBI:18420"/>
    </ligand>
</feature>
<feature type="binding site" evidence="8">
    <location>
        <position position="97"/>
    </location>
    <ligand>
        <name>Mg(2+)</name>
        <dbReference type="ChEBI" id="CHEBI:18420"/>
    </ligand>
</feature>
<keyword evidence="8" id="KW-0800">Toxin</keyword>
<keyword evidence="11" id="KW-1185">Reference proteome</keyword>
<dbReference type="OrthoDB" id="9796690at2"/>
<dbReference type="EC" id="3.1.-.-" evidence="8"/>
<protein>
    <recommendedName>
        <fullName evidence="8">Ribonuclease VapC</fullName>
        <shortName evidence="8">RNase VapC</shortName>
        <ecNumber evidence="8">3.1.-.-</ecNumber>
    </recommendedName>
    <alternativeName>
        <fullName evidence="8">Toxin VapC</fullName>
    </alternativeName>
</protein>
<evidence type="ECO:0000256" key="5">
    <source>
        <dbReference type="ARBA" id="ARBA00022801"/>
    </source>
</evidence>
<dbReference type="Pfam" id="PF01850">
    <property type="entry name" value="PIN"/>
    <property type="match status" value="1"/>
</dbReference>
<name>A0A1H3ZL53_9GAMM</name>
<keyword evidence="4 8" id="KW-0479">Metal-binding</keyword>
<evidence type="ECO:0000256" key="1">
    <source>
        <dbReference type="ARBA" id="ARBA00001946"/>
    </source>
</evidence>
<dbReference type="Gene3D" id="3.40.50.1010">
    <property type="entry name" value="5'-nuclease"/>
    <property type="match status" value="1"/>
</dbReference>
<evidence type="ECO:0000313" key="11">
    <source>
        <dbReference type="Proteomes" id="UP000199397"/>
    </source>
</evidence>
<dbReference type="PANTHER" id="PTHR33653:SF1">
    <property type="entry name" value="RIBONUCLEASE VAPC2"/>
    <property type="match status" value="1"/>
</dbReference>
<evidence type="ECO:0000256" key="7">
    <source>
        <dbReference type="ARBA" id="ARBA00038093"/>
    </source>
</evidence>
<organism evidence="10 11">
    <name type="scientific">Thiothrix caldifontis</name>
    <dbReference type="NCBI Taxonomy" id="525918"/>
    <lineage>
        <taxon>Bacteria</taxon>
        <taxon>Pseudomonadati</taxon>
        <taxon>Pseudomonadota</taxon>
        <taxon>Gammaproteobacteria</taxon>
        <taxon>Thiotrichales</taxon>
        <taxon>Thiotrichaceae</taxon>
        <taxon>Thiothrix</taxon>
    </lineage>
</organism>